<dbReference type="Proteomes" id="UP000217830">
    <property type="component" value="Unassembled WGS sequence"/>
</dbReference>
<protein>
    <submittedName>
        <fullName evidence="1">Uncharacterized protein</fullName>
    </submittedName>
</protein>
<evidence type="ECO:0000313" key="2">
    <source>
        <dbReference type="Proteomes" id="UP000217830"/>
    </source>
</evidence>
<accession>A0A2A2PPQ1</accession>
<keyword evidence="2" id="KW-1185">Reference proteome</keyword>
<name>A0A2A2PPQ1_9PSED</name>
<reference evidence="1 2" key="1">
    <citation type="submission" date="2017-08" db="EMBL/GenBank/DDBJ databases">
        <title>Draft Genome Sequence of Pseudomonas moraviensis TYU6, isolated from Taxus cuspidata by using PacBio Single-Molecule Real-Time Technology.</title>
        <authorList>
            <person name="Baek K.-H."/>
            <person name="Mishra A.K."/>
        </authorList>
    </citation>
    <scope>NUCLEOTIDE SEQUENCE [LARGE SCALE GENOMIC DNA]</scope>
    <source>
        <strain evidence="1 2">TYU6</strain>
    </source>
</reference>
<comment type="caution">
    <text evidence="1">The sequence shown here is derived from an EMBL/GenBank/DDBJ whole genome shotgun (WGS) entry which is preliminary data.</text>
</comment>
<gene>
    <name evidence="1" type="ORF">CKQ80_20575</name>
</gene>
<sequence length="67" mass="7715">MRGKLQNFAKAAILATVREICSNDEHLPQRARFMAPERTVRRSDDAPVKLFGQIIVNNRDDCITLFR</sequence>
<dbReference type="AlphaFoldDB" id="A0A2A2PPQ1"/>
<organism evidence="1 2">
    <name type="scientific">Pseudomonas moraviensis</name>
    <dbReference type="NCBI Taxonomy" id="321662"/>
    <lineage>
        <taxon>Bacteria</taxon>
        <taxon>Pseudomonadati</taxon>
        <taxon>Pseudomonadota</taxon>
        <taxon>Gammaproteobacteria</taxon>
        <taxon>Pseudomonadales</taxon>
        <taxon>Pseudomonadaceae</taxon>
        <taxon>Pseudomonas</taxon>
    </lineage>
</organism>
<proteinExistence type="predicted"/>
<evidence type="ECO:0000313" key="1">
    <source>
        <dbReference type="EMBL" id="PAW57589.1"/>
    </source>
</evidence>
<dbReference type="EMBL" id="NRST01000001">
    <property type="protein sequence ID" value="PAW57589.1"/>
    <property type="molecule type" value="Genomic_DNA"/>
</dbReference>